<feature type="region of interest" description="Disordered" evidence="4">
    <location>
        <begin position="214"/>
        <end position="243"/>
    </location>
</feature>
<dbReference type="Pfam" id="PF07729">
    <property type="entry name" value="FCD"/>
    <property type="match status" value="1"/>
</dbReference>
<dbReference type="SUPFAM" id="SSF48008">
    <property type="entry name" value="GntR ligand-binding domain-like"/>
    <property type="match status" value="1"/>
</dbReference>
<evidence type="ECO:0000313" key="7">
    <source>
        <dbReference type="Proteomes" id="UP001239267"/>
    </source>
</evidence>
<dbReference type="PRINTS" id="PR00035">
    <property type="entry name" value="HTHGNTR"/>
</dbReference>
<feature type="compositionally biased region" description="Polar residues" evidence="4">
    <location>
        <begin position="231"/>
        <end position="243"/>
    </location>
</feature>
<reference evidence="6 7" key="1">
    <citation type="submission" date="2023-07" db="EMBL/GenBank/DDBJ databases">
        <title>Sorghum-associated microbial communities from plants grown in Nebraska, USA.</title>
        <authorList>
            <person name="Schachtman D."/>
        </authorList>
    </citation>
    <scope>NUCLEOTIDE SEQUENCE [LARGE SCALE GENOMIC DNA]</scope>
    <source>
        <strain evidence="6 7">DS1001</strain>
    </source>
</reference>
<dbReference type="InterPro" id="IPR008920">
    <property type="entry name" value="TF_FadR/GntR_C"/>
</dbReference>
<keyword evidence="2" id="KW-0238">DNA-binding</keyword>
<feature type="domain" description="HTH gntR-type" evidence="5">
    <location>
        <begin position="3"/>
        <end position="71"/>
    </location>
</feature>
<evidence type="ECO:0000256" key="3">
    <source>
        <dbReference type="ARBA" id="ARBA00023163"/>
    </source>
</evidence>
<evidence type="ECO:0000313" key="6">
    <source>
        <dbReference type="EMBL" id="MDQ0147690.1"/>
    </source>
</evidence>
<dbReference type="InterPro" id="IPR000524">
    <property type="entry name" value="Tscrpt_reg_HTH_GntR"/>
</dbReference>
<dbReference type="GO" id="GO:0003700">
    <property type="term" value="F:DNA-binding transcription factor activity"/>
    <property type="evidence" value="ECO:0007669"/>
    <property type="project" value="InterPro"/>
</dbReference>
<dbReference type="SMART" id="SM00345">
    <property type="entry name" value="HTH_GNTR"/>
    <property type="match status" value="1"/>
</dbReference>
<keyword evidence="6" id="KW-0670">Pyruvate</keyword>
<accession>A0AAJ1WHD8</accession>
<evidence type="ECO:0000256" key="4">
    <source>
        <dbReference type="SAM" id="MobiDB-lite"/>
    </source>
</evidence>
<dbReference type="PANTHER" id="PTHR43537:SF5">
    <property type="entry name" value="UXU OPERON TRANSCRIPTIONAL REGULATOR"/>
    <property type="match status" value="1"/>
</dbReference>
<organism evidence="6 7">
    <name type="scientific">Pseudarthrobacter niigatensis</name>
    <dbReference type="NCBI Taxonomy" id="369935"/>
    <lineage>
        <taxon>Bacteria</taxon>
        <taxon>Bacillati</taxon>
        <taxon>Actinomycetota</taxon>
        <taxon>Actinomycetes</taxon>
        <taxon>Micrococcales</taxon>
        <taxon>Micrococcaceae</taxon>
        <taxon>Pseudarthrobacter</taxon>
    </lineage>
</organism>
<dbReference type="GO" id="GO:0003677">
    <property type="term" value="F:DNA binding"/>
    <property type="evidence" value="ECO:0007669"/>
    <property type="project" value="UniProtKB-KW"/>
</dbReference>
<dbReference type="CDD" id="cd07377">
    <property type="entry name" value="WHTH_GntR"/>
    <property type="match status" value="1"/>
</dbReference>
<sequence length="243" mass="26139">MSRNLTADLAAELRTRIVDGVIQPGGKLPSENTLISEFGVSRTVVRAALTRLQAEGLVETERGRGSFALTPPSDGPLAVPGVRPVATTEDRLHLLAFRMGVETEAAALAARNRTDRQLRAVGTALEAFTESAGHPAHAMKSDFEFHRAVAAASGNPYYSDCLAALGQTMIAMPRTRLMTGVEHYARDHFDQVVQEHRSILEAITDGDEAAAAAAMRSHLANSRRRFKASARPSTRQDASPSDP</sequence>
<keyword evidence="7" id="KW-1185">Reference proteome</keyword>
<dbReference type="InterPro" id="IPR036388">
    <property type="entry name" value="WH-like_DNA-bd_sf"/>
</dbReference>
<dbReference type="Gene3D" id="1.10.10.10">
    <property type="entry name" value="Winged helix-like DNA-binding domain superfamily/Winged helix DNA-binding domain"/>
    <property type="match status" value="1"/>
</dbReference>
<keyword evidence="1" id="KW-0805">Transcription regulation</keyword>
<dbReference type="SMART" id="SM00895">
    <property type="entry name" value="FCD"/>
    <property type="match status" value="1"/>
</dbReference>
<evidence type="ECO:0000256" key="2">
    <source>
        <dbReference type="ARBA" id="ARBA00023125"/>
    </source>
</evidence>
<dbReference type="AlphaFoldDB" id="A0AAJ1WHD8"/>
<dbReference type="InterPro" id="IPR036390">
    <property type="entry name" value="WH_DNA-bd_sf"/>
</dbReference>
<name>A0AAJ1WHD8_9MICC</name>
<dbReference type="EMBL" id="JAUSTB010000016">
    <property type="protein sequence ID" value="MDQ0147690.1"/>
    <property type="molecule type" value="Genomic_DNA"/>
</dbReference>
<evidence type="ECO:0000259" key="5">
    <source>
        <dbReference type="PROSITE" id="PS50949"/>
    </source>
</evidence>
<gene>
    <name evidence="6" type="ORF">J2T23_003615</name>
</gene>
<dbReference type="Proteomes" id="UP001239267">
    <property type="component" value="Unassembled WGS sequence"/>
</dbReference>
<protein>
    <submittedName>
        <fullName evidence="6">GntR family transcriptional repressor for pyruvate dehydrogenase complex</fullName>
    </submittedName>
</protein>
<proteinExistence type="predicted"/>
<evidence type="ECO:0000256" key="1">
    <source>
        <dbReference type="ARBA" id="ARBA00023015"/>
    </source>
</evidence>
<dbReference type="InterPro" id="IPR011711">
    <property type="entry name" value="GntR_C"/>
</dbReference>
<keyword evidence="3" id="KW-0804">Transcription</keyword>
<dbReference type="RefSeq" id="WP_307362179.1">
    <property type="nucleotide sequence ID" value="NZ_JAUSTB010000016.1"/>
</dbReference>
<dbReference type="Gene3D" id="1.20.120.530">
    <property type="entry name" value="GntR ligand-binding domain-like"/>
    <property type="match status" value="1"/>
</dbReference>
<dbReference type="PROSITE" id="PS50949">
    <property type="entry name" value="HTH_GNTR"/>
    <property type="match status" value="1"/>
</dbReference>
<dbReference type="SUPFAM" id="SSF46785">
    <property type="entry name" value="Winged helix' DNA-binding domain"/>
    <property type="match status" value="1"/>
</dbReference>
<comment type="caution">
    <text evidence="6">The sequence shown here is derived from an EMBL/GenBank/DDBJ whole genome shotgun (WGS) entry which is preliminary data.</text>
</comment>
<dbReference type="PANTHER" id="PTHR43537">
    <property type="entry name" value="TRANSCRIPTIONAL REGULATOR, GNTR FAMILY"/>
    <property type="match status" value="1"/>
</dbReference>
<dbReference type="Pfam" id="PF00392">
    <property type="entry name" value="GntR"/>
    <property type="match status" value="1"/>
</dbReference>